<reference evidence="1 2" key="1">
    <citation type="submission" date="2023-10" db="EMBL/GenBank/DDBJ databases">
        <title>Draft genome sequence of Xylaria bambusicola isolate GMP-LS, the root and basal stem rot pathogen of sugarcane in Indonesia.</title>
        <authorList>
            <person name="Selvaraj P."/>
            <person name="Muralishankar V."/>
            <person name="Muruganantham S."/>
            <person name="Sp S."/>
            <person name="Haryani S."/>
            <person name="Lau K.J.X."/>
            <person name="Naqvi N.I."/>
        </authorList>
    </citation>
    <scope>NUCLEOTIDE SEQUENCE [LARGE SCALE GENOMIC DNA]</scope>
    <source>
        <strain evidence="1">GMP-LS</strain>
    </source>
</reference>
<dbReference type="AlphaFoldDB" id="A0AAN7UPX7"/>
<organism evidence="1 2">
    <name type="scientific">Xylaria bambusicola</name>
    <dbReference type="NCBI Taxonomy" id="326684"/>
    <lineage>
        <taxon>Eukaryota</taxon>
        <taxon>Fungi</taxon>
        <taxon>Dikarya</taxon>
        <taxon>Ascomycota</taxon>
        <taxon>Pezizomycotina</taxon>
        <taxon>Sordariomycetes</taxon>
        <taxon>Xylariomycetidae</taxon>
        <taxon>Xylariales</taxon>
        <taxon>Xylariaceae</taxon>
        <taxon>Xylaria</taxon>
    </lineage>
</organism>
<keyword evidence="2" id="KW-1185">Reference proteome</keyword>
<sequence>MTTVYAVIAESLDPAAAVAQTVSLGNDLVVIIATGVQNIGTCTITAPEIITTTQVETGMAPVDCSYVTYTVTEAIMPSSTVPSTDTVIPTTIITTEGVTSQQTITLDENITQTTTVLPRGWCNVDSDCDWLNCSINFKEALVVLRCVVKTSAVVRGLADDLPHW</sequence>
<evidence type="ECO:0000313" key="1">
    <source>
        <dbReference type="EMBL" id="KAK5636820.1"/>
    </source>
</evidence>
<comment type="caution">
    <text evidence="1">The sequence shown here is derived from an EMBL/GenBank/DDBJ whole genome shotgun (WGS) entry which is preliminary data.</text>
</comment>
<dbReference type="Proteomes" id="UP001305414">
    <property type="component" value="Unassembled WGS sequence"/>
</dbReference>
<evidence type="ECO:0000313" key="2">
    <source>
        <dbReference type="Proteomes" id="UP001305414"/>
    </source>
</evidence>
<gene>
    <name evidence="1" type="ORF">RRF57_012532</name>
</gene>
<accession>A0AAN7UPX7</accession>
<name>A0AAN7UPX7_9PEZI</name>
<protein>
    <submittedName>
        <fullName evidence="1">Uncharacterized protein</fullName>
    </submittedName>
</protein>
<proteinExistence type="predicted"/>
<dbReference type="EMBL" id="JAWHQM010000078">
    <property type="protein sequence ID" value="KAK5636820.1"/>
    <property type="molecule type" value="Genomic_DNA"/>
</dbReference>